<evidence type="ECO:0000313" key="11">
    <source>
        <dbReference type="Proteomes" id="UP000716004"/>
    </source>
</evidence>
<dbReference type="PROSITE" id="PS00600">
    <property type="entry name" value="AA_TRANSFER_CLASS_3"/>
    <property type="match status" value="1"/>
</dbReference>
<dbReference type="AlphaFoldDB" id="A0A8J7YQM1"/>
<dbReference type="InterPro" id="IPR005814">
    <property type="entry name" value="Aminotrans_3"/>
</dbReference>
<dbReference type="Pfam" id="PF00202">
    <property type="entry name" value="Aminotran_3"/>
    <property type="match status" value="1"/>
</dbReference>
<dbReference type="Gene3D" id="3.90.1150.10">
    <property type="entry name" value="Aspartate Aminotransferase, domain 1"/>
    <property type="match status" value="1"/>
</dbReference>
<dbReference type="InterPro" id="IPR015422">
    <property type="entry name" value="PyrdxlP-dep_Trfase_small"/>
</dbReference>
<gene>
    <name evidence="9" type="ORF">J9259_00060</name>
    <name evidence="10" type="ORF">KIY12_00070</name>
</gene>
<sequence length="452" mass="50129">MIPSIERKLREQLRLFRKRTPLSREAWHRARRILPGGVDGDDFASHPYPLQFESAAGAKVTDVDENEYIDYNMGFSSLILGHGDPKIRKAVSDIFESYGTNLLGASNPLEIQLATEISDIVRSAEKVRFTSSGTEANLLAIRIAMANRRKGKIAKFEGHYHGSFDYGLISSDTPRDELGPVRSPYPYSRSADIQEHTLYRTVVMPFNQLDETEALIKKNRKELSCLIMEPVAGGYRAASRDFIRGVRELTERYDIPFILDEITTGFRLGLGGAQEKYRITPDITTLGKIIGGGFPIGAVAGTRELMDSLDRYRNGSSEVYHGGTFNGNPISMSAGLATLSELKRGGTYTYLEKISQSIRKEIAEEGQSCGLKCQVLGISSIINVFFTGGKIKGYRDTLRADRSARQLFDLCLMNSGIFNVGEKPMFVSTAITKPEMRKTVEAIGGALRYMAS</sequence>
<evidence type="ECO:0000256" key="3">
    <source>
        <dbReference type="ARBA" id="ARBA00015416"/>
    </source>
</evidence>
<accession>A0A8J7YQM1</accession>
<evidence type="ECO:0000313" key="9">
    <source>
        <dbReference type="EMBL" id="MBX8630908.1"/>
    </source>
</evidence>
<dbReference type="Proteomes" id="UP000716004">
    <property type="component" value="Unassembled WGS sequence"/>
</dbReference>
<reference evidence="9" key="1">
    <citation type="submission" date="2021-04" db="EMBL/GenBank/DDBJ databases">
        <title>Genomic insights into ecological role and evolution of a novel Thermoplasmata order Candidatus Sysuiplasmatales.</title>
        <authorList>
            <person name="Yuan Y."/>
        </authorList>
    </citation>
    <scope>NUCLEOTIDE SEQUENCE</scope>
    <source>
        <strain evidence="10">TUT19-bin139</strain>
        <strain evidence="9">YP2-bin.285</strain>
    </source>
</reference>
<name>A0A8J7YQM1_9ARCH</name>
<keyword evidence="5" id="KW-0413">Isomerase</keyword>
<dbReference type="Proteomes" id="UP000750197">
    <property type="component" value="Unassembled WGS sequence"/>
</dbReference>
<dbReference type="GO" id="GO:0042286">
    <property type="term" value="F:glutamate-1-semialdehyde 2,1-aminomutase activity"/>
    <property type="evidence" value="ECO:0007669"/>
    <property type="project" value="UniProtKB-EC"/>
</dbReference>
<comment type="pathway">
    <text evidence="6">Porphyrin-containing compound metabolism.</text>
</comment>
<keyword evidence="4 8" id="KW-0663">Pyridoxal phosphate</keyword>
<evidence type="ECO:0000256" key="2">
    <source>
        <dbReference type="ARBA" id="ARBA00001933"/>
    </source>
</evidence>
<proteinExistence type="inferred from homology"/>
<dbReference type="PANTHER" id="PTHR43713:SF3">
    <property type="entry name" value="GLUTAMATE-1-SEMIALDEHYDE 2,1-AMINOMUTASE 1, CHLOROPLASTIC-RELATED"/>
    <property type="match status" value="1"/>
</dbReference>
<organism evidence="9 11">
    <name type="scientific">Candidatus Sysuiplasma superficiale</name>
    <dbReference type="NCBI Taxonomy" id="2823368"/>
    <lineage>
        <taxon>Archaea</taxon>
        <taxon>Methanobacteriati</taxon>
        <taxon>Thermoplasmatota</taxon>
        <taxon>Thermoplasmata</taxon>
        <taxon>Candidatus Sysuiplasmatales</taxon>
        <taxon>Candidatus Sysuiplasmataceae</taxon>
        <taxon>Candidatus Sysuiplasma</taxon>
    </lineage>
</organism>
<dbReference type="GO" id="GO:0008483">
    <property type="term" value="F:transaminase activity"/>
    <property type="evidence" value="ECO:0007669"/>
    <property type="project" value="UniProtKB-KW"/>
</dbReference>
<protein>
    <recommendedName>
        <fullName evidence="3">Glutamate-1-semialdehyde 2,1-aminomutase</fullName>
    </recommendedName>
    <alternativeName>
        <fullName evidence="7">Glutamate-1-semialdehyde aminotransferase</fullName>
    </alternativeName>
</protein>
<evidence type="ECO:0000256" key="7">
    <source>
        <dbReference type="ARBA" id="ARBA00031365"/>
    </source>
</evidence>
<comment type="similarity">
    <text evidence="8">Belongs to the class-III pyridoxal-phosphate-dependent aminotransferase family.</text>
</comment>
<evidence type="ECO:0000256" key="4">
    <source>
        <dbReference type="ARBA" id="ARBA00022898"/>
    </source>
</evidence>
<dbReference type="EMBL" id="JAHEAC010000001">
    <property type="protein sequence ID" value="MBX8643118.1"/>
    <property type="molecule type" value="Genomic_DNA"/>
</dbReference>
<evidence type="ECO:0000256" key="8">
    <source>
        <dbReference type="RuleBase" id="RU003560"/>
    </source>
</evidence>
<dbReference type="CDD" id="cd00610">
    <property type="entry name" value="OAT_like"/>
    <property type="match status" value="1"/>
</dbReference>
<dbReference type="SUPFAM" id="SSF53383">
    <property type="entry name" value="PLP-dependent transferases"/>
    <property type="match status" value="1"/>
</dbReference>
<dbReference type="InterPro" id="IPR015424">
    <property type="entry name" value="PyrdxlP-dep_Trfase"/>
</dbReference>
<dbReference type="InterPro" id="IPR015421">
    <property type="entry name" value="PyrdxlP-dep_Trfase_major"/>
</dbReference>
<keyword evidence="9" id="KW-0808">Transferase</keyword>
<evidence type="ECO:0000313" key="10">
    <source>
        <dbReference type="EMBL" id="MBX8643118.1"/>
    </source>
</evidence>
<keyword evidence="9" id="KW-0032">Aminotransferase</keyword>
<comment type="caution">
    <text evidence="9">The sequence shown here is derived from an EMBL/GenBank/DDBJ whole genome shotgun (WGS) entry which is preliminary data.</text>
</comment>
<evidence type="ECO:0000256" key="1">
    <source>
        <dbReference type="ARBA" id="ARBA00001579"/>
    </source>
</evidence>
<dbReference type="InterPro" id="IPR049704">
    <property type="entry name" value="Aminotrans_3_PPA_site"/>
</dbReference>
<dbReference type="GO" id="GO:0030170">
    <property type="term" value="F:pyridoxal phosphate binding"/>
    <property type="evidence" value="ECO:0007669"/>
    <property type="project" value="InterPro"/>
</dbReference>
<dbReference type="Gene3D" id="3.40.640.10">
    <property type="entry name" value="Type I PLP-dependent aspartate aminotransferase-like (Major domain)"/>
    <property type="match status" value="1"/>
</dbReference>
<comment type="cofactor">
    <cofactor evidence="2">
        <name>pyridoxal 5'-phosphate</name>
        <dbReference type="ChEBI" id="CHEBI:597326"/>
    </cofactor>
</comment>
<dbReference type="PANTHER" id="PTHR43713">
    <property type="entry name" value="GLUTAMATE-1-SEMIALDEHYDE 2,1-AMINOMUTASE"/>
    <property type="match status" value="1"/>
</dbReference>
<evidence type="ECO:0000256" key="6">
    <source>
        <dbReference type="ARBA" id="ARBA00023444"/>
    </source>
</evidence>
<comment type="catalytic activity">
    <reaction evidence="1">
        <text>(S)-4-amino-5-oxopentanoate = 5-aminolevulinate</text>
        <dbReference type="Rhea" id="RHEA:14265"/>
        <dbReference type="ChEBI" id="CHEBI:57501"/>
        <dbReference type="ChEBI" id="CHEBI:356416"/>
        <dbReference type="EC" id="5.4.3.8"/>
    </reaction>
</comment>
<evidence type="ECO:0000256" key="5">
    <source>
        <dbReference type="ARBA" id="ARBA00023235"/>
    </source>
</evidence>
<dbReference type="EMBL" id="JAGVSJ010000001">
    <property type="protein sequence ID" value="MBX8630908.1"/>
    <property type="molecule type" value="Genomic_DNA"/>
</dbReference>